<feature type="non-terminal residue" evidence="1">
    <location>
        <position position="1"/>
    </location>
</feature>
<accession>A0A1A8RK64</accession>
<dbReference type="EMBL" id="HAEH01017622">
    <property type="protein sequence ID" value="SBS06396.1"/>
    <property type="molecule type" value="Transcribed_RNA"/>
</dbReference>
<keyword evidence="1" id="KW-0675">Receptor</keyword>
<reference evidence="1" key="2">
    <citation type="submission" date="2016-06" db="EMBL/GenBank/DDBJ databases">
        <title>The genome of a short-lived fish provides insights into sex chromosome evolution and the genetic control of aging.</title>
        <authorList>
            <person name="Reichwald K."/>
            <person name="Felder M."/>
            <person name="Petzold A."/>
            <person name="Koch P."/>
            <person name="Groth M."/>
            <person name="Platzer M."/>
        </authorList>
    </citation>
    <scope>NUCLEOTIDE SEQUENCE</scope>
    <source>
        <tissue evidence="1">Brain</tissue>
    </source>
</reference>
<evidence type="ECO:0000313" key="1">
    <source>
        <dbReference type="EMBL" id="SBS06396.1"/>
    </source>
</evidence>
<gene>
    <name evidence="1" type="primary">P2RX3</name>
</gene>
<reference evidence="1" key="1">
    <citation type="submission" date="2016-05" db="EMBL/GenBank/DDBJ databases">
        <authorList>
            <person name="Lavstsen T."/>
            <person name="Jespersen J.S."/>
        </authorList>
    </citation>
    <scope>NUCLEOTIDE SEQUENCE</scope>
    <source>
        <tissue evidence="1">Brain</tissue>
    </source>
</reference>
<proteinExistence type="predicted"/>
<dbReference type="AlphaFoldDB" id="A0A1A8RK64"/>
<name>A0A1A8RK64_9TELE</name>
<organism evidence="1">
    <name type="scientific">Nothobranchius rachovii</name>
    <name type="common">bluefin notho</name>
    <dbReference type="NCBI Taxonomy" id="451742"/>
    <lineage>
        <taxon>Eukaryota</taxon>
        <taxon>Metazoa</taxon>
        <taxon>Chordata</taxon>
        <taxon>Craniata</taxon>
        <taxon>Vertebrata</taxon>
        <taxon>Euteleostomi</taxon>
        <taxon>Actinopterygii</taxon>
        <taxon>Neopterygii</taxon>
        <taxon>Teleostei</taxon>
        <taxon>Neoteleostei</taxon>
        <taxon>Acanthomorphata</taxon>
        <taxon>Ovalentaria</taxon>
        <taxon>Atherinomorphae</taxon>
        <taxon>Cyprinodontiformes</taxon>
        <taxon>Nothobranchiidae</taxon>
        <taxon>Nothobranchius</taxon>
    </lineage>
</organism>
<protein>
    <submittedName>
        <fullName evidence="1">Purinergic receptor P2X, ligand-gated ion channel, 3</fullName>
    </submittedName>
</protein>
<sequence length="69" mass="6975">DLCWRGAQSVFLLAIPGSGSSMSDPVGVARGSGGPTDPLCANGATPSWNLPSKPSPSAYVIGSLFHDSE</sequence>
<feature type="non-terminal residue" evidence="1">
    <location>
        <position position="69"/>
    </location>
</feature>